<dbReference type="PANTHER" id="PTHR47481">
    <property type="match status" value="1"/>
</dbReference>
<keyword evidence="3" id="KW-1185">Reference proteome</keyword>
<dbReference type="OrthoDB" id="1706811at2759"/>
<proteinExistence type="predicted"/>
<dbReference type="AlphaFoldDB" id="A0A9J6A837"/>
<name>A0A9J6A837_SOLCO</name>
<sequence length="304" mass="33578">MPTSRDIWNSLQRRYMDASQEKSVKLKRQLTTLHKTDSMSVDQYHREAKQIVNSLAAINSPVPSQNLIDHVLLGLGKEYDTSVGIITHFPGVQFAQGGRGKRRSFNSKGRGRGISSAPTALYNSPFVSTFLPSMGVLGPTPSHTAYQICGTPGHSALQCNNCFNHAFISNDLPKSFVAMFVGESNYATCYFDSVASTHMTPSEGYFLHKSIYNDYDLVLVRNGSLLKIGNIGYAQLPTSSRPLILNYIFHVPHLRQNLLSVKKLCKDNDCIVSFDSSSVSIKDKASDQILFQTSSKGDVYPLSP</sequence>
<dbReference type="Pfam" id="PF14223">
    <property type="entry name" value="Retrotran_gag_2"/>
    <property type="match status" value="1"/>
</dbReference>
<reference evidence="2 3" key="1">
    <citation type="submission" date="2020-09" db="EMBL/GenBank/DDBJ databases">
        <title>De no assembly of potato wild relative species, Solanum commersonii.</title>
        <authorList>
            <person name="Cho K."/>
        </authorList>
    </citation>
    <scope>NUCLEOTIDE SEQUENCE [LARGE SCALE GENOMIC DNA]</scope>
    <source>
        <strain evidence="2">LZ3.2</strain>
        <tissue evidence="2">Leaf</tissue>
    </source>
</reference>
<evidence type="ECO:0000313" key="3">
    <source>
        <dbReference type="Proteomes" id="UP000824120"/>
    </source>
</evidence>
<protein>
    <recommendedName>
        <fullName evidence="1">Retrovirus-related Pol polyprotein from transposon TNT 1-94-like beta-barrel domain-containing protein</fullName>
    </recommendedName>
</protein>
<accession>A0A9J6A837</accession>
<dbReference type="Proteomes" id="UP000824120">
    <property type="component" value="Chromosome 2"/>
</dbReference>
<dbReference type="Pfam" id="PF22936">
    <property type="entry name" value="Pol_BBD"/>
    <property type="match status" value="1"/>
</dbReference>
<dbReference type="EMBL" id="JACXVP010000002">
    <property type="protein sequence ID" value="KAG5620451.1"/>
    <property type="molecule type" value="Genomic_DNA"/>
</dbReference>
<gene>
    <name evidence="2" type="ORF">H5410_005669</name>
</gene>
<evidence type="ECO:0000259" key="1">
    <source>
        <dbReference type="Pfam" id="PF22936"/>
    </source>
</evidence>
<feature type="domain" description="Retrovirus-related Pol polyprotein from transposon TNT 1-94-like beta-barrel" evidence="1">
    <location>
        <begin position="190"/>
        <end position="266"/>
    </location>
</feature>
<organism evidence="2 3">
    <name type="scientific">Solanum commersonii</name>
    <name type="common">Commerson's wild potato</name>
    <name type="synonym">Commerson's nightshade</name>
    <dbReference type="NCBI Taxonomy" id="4109"/>
    <lineage>
        <taxon>Eukaryota</taxon>
        <taxon>Viridiplantae</taxon>
        <taxon>Streptophyta</taxon>
        <taxon>Embryophyta</taxon>
        <taxon>Tracheophyta</taxon>
        <taxon>Spermatophyta</taxon>
        <taxon>Magnoliopsida</taxon>
        <taxon>eudicotyledons</taxon>
        <taxon>Gunneridae</taxon>
        <taxon>Pentapetalae</taxon>
        <taxon>asterids</taxon>
        <taxon>lamiids</taxon>
        <taxon>Solanales</taxon>
        <taxon>Solanaceae</taxon>
        <taxon>Solanoideae</taxon>
        <taxon>Solaneae</taxon>
        <taxon>Solanum</taxon>
    </lineage>
</organism>
<dbReference type="InterPro" id="IPR054722">
    <property type="entry name" value="PolX-like_BBD"/>
</dbReference>
<comment type="caution">
    <text evidence="2">The sequence shown here is derived from an EMBL/GenBank/DDBJ whole genome shotgun (WGS) entry which is preliminary data.</text>
</comment>
<evidence type="ECO:0000313" key="2">
    <source>
        <dbReference type="EMBL" id="KAG5620451.1"/>
    </source>
</evidence>